<feature type="chain" id="PRO_5025002543" evidence="1">
    <location>
        <begin position="21"/>
        <end position="330"/>
    </location>
</feature>
<evidence type="ECO:0000313" key="3">
    <source>
        <dbReference type="Proteomes" id="UP000278962"/>
    </source>
</evidence>
<keyword evidence="3" id="KW-1185">Reference proteome</keyword>
<organism evidence="2 3">
    <name type="scientific">Solirubrobacter pauli</name>
    <dbReference type="NCBI Taxonomy" id="166793"/>
    <lineage>
        <taxon>Bacteria</taxon>
        <taxon>Bacillati</taxon>
        <taxon>Actinomycetota</taxon>
        <taxon>Thermoleophilia</taxon>
        <taxon>Solirubrobacterales</taxon>
        <taxon>Solirubrobacteraceae</taxon>
        <taxon>Solirubrobacter</taxon>
    </lineage>
</organism>
<keyword evidence="1" id="KW-0732">Signal</keyword>
<dbReference type="AlphaFoldDB" id="A0A660LFQ9"/>
<comment type="caution">
    <text evidence="2">The sequence shown here is derived from an EMBL/GenBank/DDBJ whole genome shotgun (WGS) entry which is preliminary data.</text>
</comment>
<proteinExistence type="predicted"/>
<dbReference type="RefSeq" id="WP_121249518.1">
    <property type="nucleotide sequence ID" value="NZ_RBIL01000001.1"/>
</dbReference>
<accession>A0A660LFQ9</accession>
<dbReference type="Proteomes" id="UP000278962">
    <property type="component" value="Unassembled WGS sequence"/>
</dbReference>
<evidence type="ECO:0000256" key="1">
    <source>
        <dbReference type="SAM" id="SignalP"/>
    </source>
</evidence>
<reference evidence="2 3" key="1">
    <citation type="submission" date="2018-10" db="EMBL/GenBank/DDBJ databases">
        <title>Genomic Encyclopedia of Archaeal and Bacterial Type Strains, Phase II (KMG-II): from individual species to whole genera.</title>
        <authorList>
            <person name="Goeker M."/>
        </authorList>
    </citation>
    <scope>NUCLEOTIDE SEQUENCE [LARGE SCALE GENOMIC DNA]</scope>
    <source>
        <strain evidence="2 3">DSM 14954</strain>
    </source>
</reference>
<dbReference type="EMBL" id="RBIL01000001">
    <property type="protein sequence ID" value="RKQ91754.1"/>
    <property type="molecule type" value="Genomic_DNA"/>
</dbReference>
<protein>
    <submittedName>
        <fullName evidence="2">Uncharacterized protein</fullName>
    </submittedName>
</protein>
<evidence type="ECO:0000313" key="2">
    <source>
        <dbReference type="EMBL" id="RKQ91754.1"/>
    </source>
</evidence>
<sequence>MRALTSALLILLAAASPAAAKTYDGMAFAGPTISGDSVVWGTEYSDGSGAVKVDGRIVARFERMTGKGERRQFGGTPGAVSASATRLAYTLDESRQLPGGDGDSGGSEASVQPLVSTGGAFTNPLGCAGAYATTAADGDTVVIGMNGEPPCGGVYLDGRKIASDDPCQVRIAGPYVAWRTAPCGGSGKLVIADRATGAAVASLTPAKGARAWGEFDLDERGNVVAAEGGRVVAFSLADPRRRVLAKAAWSSTVATAGGRAAFITVDENVGPERLLLTDLNGKVLKRLDRYGKRRWPEGEIALTDRWVAWSVKRDVYDHPTGPGNVFLKKL</sequence>
<dbReference type="OrthoDB" id="3369756at2"/>
<feature type="signal peptide" evidence="1">
    <location>
        <begin position="1"/>
        <end position="20"/>
    </location>
</feature>
<gene>
    <name evidence="2" type="ORF">C8N24_1582</name>
</gene>
<name>A0A660LFQ9_9ACTN</name>